<dbReference type="HOGENOM" id="CLU_1603899_0_0_1"/>
<keyword evidence="1" id="KW-0812">Transmembrane</keyword>
<evidence type="ECO:0000313" key="2">
    <source>
        <dbReference type="EMBL" id="CCE93004.1"/>
    </source>
</evidence>
<keyword evidence="1" id="KW-1133">Transmembrane helix</keyword>
<evidence type="ECO:0000313" key="3">
    <source>
        <dbReference type="Proteomes" id="UP000005627"/>
    </source>
</evidence>
<keyword evidence="3" id="KW-1185">Reference proteome</keyword>
<reference evidence="2 3" key="1">
    <citation type="journal article" date="2011" name="Proc. Natl. Acad. Sci. U.S.A.">
        <title>Evolutionary erosion of yeast sex chromosomes by mating-type switching accidents.</title>
        <authorList>
            <person name="Gordon J.L."/>
            <person name="Armisen D."/>
            <person name="Proux-Wera E."/>
            <person name="Oheigeartaigh S.S."/>
            <person name="Byrne K.P."/>
            <person name="Wolfe K.H."/>
        </authorList>
    </citation>
    <scope>NUCLEOTIDE SEQUENCE [LARGE SCALE GENOMIC DNA]</scope>
    <source>
        <strain evidence="3">ATCC 10662 / CBS 1146 / NBRC 0425 / NCYC 2629 / NRRL Y-866</strain>
    </source>
</reference>
<dbReference type="InParanoid" id="G8ZWL0"/>
<keyword evidence="1" id="KW-0472">Membrane</keyword>
<dbReference type="EMBL" id="HE616747">
    <property type="protein sequence ID" value="CCE93004.1"/>
    <property type="molecule type" value="Genomic_DNA"/>
</dbReference>
<accession>G8ZWL0</accession>
<dbReference type="Proteomes" id="UP000005627">
    <property type="component" value="Chromosome 6"/>
</dbReference>
<organism evidence="2 3">
    <name type="scientific">Torulaspora delbrueckii</name>
    <name type="common">Yeast</name>
    <name type="synonym">Candida colliculosa</name>
    <dbReference type="NCBI Taxonomy" id="4950"/>
    <lineage>
        <taxon>Eukaryota</taxon>
        <taxon>Fungi</taxon>
        <taxon>Dikarya</taxon>
        <taxon>Ascomycota</taxon>
        <taxon>Saccharomycotina</taxon>
        <taxon>Saccharomycetes</taxon>
        <taxon>Saccharomycetales</taxon>
        <taxon>Saccharomycetaceae</taxon>
        <taxon>Torulaspora</taxon>
    </lineage>
</organism>
<sequence>MQAVSARRGVIGALMATVRAPIYVQRAVMDVRKVLEMVGRFVELLLHARRNVVDPVVDYGLALAVVVRPVVRVVVPLGAFVVSRILVVTGRVIGLWIGTAKVVGKTVMESMGVLGEKVSEVESSSRGFVVESSVVLVGIAVRTTIWLIGTVIGVYLFLARYMLAAR</sequence>
<feature type="transmembrane region" description="Helical" evidence="1">
    <location>
        <begin position="73"/>
        <end position="97"/>
    </location>
</feature>
<dbReference type="GeneID" id="11501464"/>
<protein>
    <submittedName>
        <fullName evidence="2">Uncharacterized protein</fullName>
    </submittedName>
</protein>
<dbReference type="AlphaFoldDB" id="G8ZWL0"/>
<proteinExistence type="predicted"/>
<dbReference type="KEGG" id="tdl:TDEL_0F01930"/>
<name>G8ZWL0_TORDE</name>
<feature type="transmembrane region" description="Helical" evidence="1">
    <location>
        <begin position="134"/>
        <end position="158"/>
    </location>
</feature>
<dbReference type="RefSeq" id="XP_003682215.1">
    <property type="nucleotide sequence ID" value="XM_003682167.1"/>
</dbReference>
<evidence type="ECO:0000256" key="1">
    <source>
        <dbReference type="SAM" id="Phobius"/>
    </source>
</evidence>
<gene>
    <name evidence="2" type="primary">TDEL0F01930</name>
    <name evidence="2" type="ORF">TDEL_0F01930</name>
</gene>